<dbReference type="Proteomes" id="UP000190065">
    <property type="component" value="Unassembled WGS sequence"/>
</dbReference>
<dbReference type="AlphaFoldDB" id="A0A1T4NHH9"/>
<evidence type="ECO:0000313" key="2">
    <source>
        <dbReference type="Proteomes" id="UP000190065"/>
    </source>
</evidence>
<accession>A0A1T4NHH9</accession>
<name>A0A1T4NHH9_9BACT</name>
<dbReference type="RefSeq" id="WP_078805588.1">
    <property type="nucleotide sequence ID" value="NZ_FUXK01000010.1"/>
</dbReference>
<dbReference type="EMBL" id="FUXK01000010">
    <property type="protein sequence ID" value="SJZ78781.1"/>
    <property type="molecule type" value="Genomic_DNA"/>
</dbReference>
<reference evidence="1 2" key="1">
    <citation type="submission" date="2017-02" db="EMBL/GenBank/DDBJ databases">
        <authorList>
            <person name="Peterson S.W."/>
        </authorList>
    </citation>
    <scope>NUCLEOTIDE SEQUENCE [LARGE SCALE GENOMIC DNA]</scope>
    <source>
        <strain evidence="1 2">ATCC 43324</strain>
    </source>
</reference>
<organism evidence="1 2">
    <name type="scientific">Segatella oulorum</name>
    <dbReference type="NCBI Taxonomy" id="28136"/>
    <lineage>
        <taxon>Bacteria</taxon>
        <taxon>Pseudomonadati</taxon>
        <taxon>Bacteroidota</taxon>
        <taxon>Bacteroidia</taxon>
        <taxon>Bacteroidales</taxon>
        <taxon>Prevotellaceae</taxon>
        <taxon>Segatella</taxon>
    </lineage>
</organism>
<proteinExistence type="predicted"/>
<protein>
    <submittedName>
        <fullName evidence="1">Uncharacterized protein</fullName>
    </submittedName>
</protein>
<sequence length="205" mass="24279">MNQQRTRKQWVNRALYHLKRWSVWLRRAKYSRGFGVQSPSAYQFIRYVLTEHYPYYAYATLRHRHRNEGHAVQKRGRLFFRLANYLQAKQWFHAGDKANVYADYVNEGCSKTQFLPLDEALLPTTFSVASLPLTQHNLALCQALIKRSQAQSMLILLDIHARREALDAWKMIIQQPQVVRSYDLYDCGIVLFDASKPKHHYMINF</sequence>
<gene>
    <name evidence="1" type="ORF">SAMN02745202_01077</name>
</gene>
<dbReference type="eggNOG" id="COG4122">
    <property type="taxonomic scope" value="Bacteria"/>
</dbReference>
<evidence type="ECO:0000313" key="1">
    <source>
        <dbReference type="EMBL" id="SJZ78781.1"/>
    </source>
</evidence>
<dbReference type="STRING" id="28136.SAMN02745202_01077"/>